<dbReference type="EMBL" id="OMOQ01000002">
    <property type="protein sequence ID" value="SPH23945.1"/>
    <property type="molecule type" value="Genomic_DNA"/>
</dbReference>
<feature type="region of interest" description="Disordered" evidence="1">
    <location>
        <begin position="247"/>
        <end position="323"/>
    </location>
</feature>
<feature type="compositionally biased region" description="Pro residues" evidence="1">
    <location>
        <begin position="306"/>
        <end position="317"/>
    </location>
</feature>
<sequence length="346" mass="38499">MIARVGIRPRRPMAVRRPFPARSAANPERARRGADLYFRKPGEAGPAAPQRPNRAIHVENSSRVSLTLSLRFSLLFNWSRQVSQVVSLANDVVRAETELPRIVDRTLSRRLFEMRFHERRFRVQRTASTGRDGMPGRGANGRDGRSAMRFGSRGAQAGVPFPLRQTFTAWIERRASVLHTLSNVKTLASVPARAAAADGASRGSGREERLFSEVRSHVSAPTRTGFARLELVGRHFRAVEVRAEVAAAPNRPERHSSRADSFAEPRGDSARRPAAPAPVAPRRAQAPTALAFRKPPERPAPVQRAAPPPVPPPPPKAPAVDMARLDAELWKRFEKRIRIEQERRGR</sequence>
<evidence type="ECO:0000313" key="3">
    <source>
        <dbReference type="Proteomes" id="UP000244924"/>
    </source>
</evidence>
<keyword evidence="3" id="KW-1185">Reference proteome</keyword>
<accession>A0A2R8BKP4</accession>
<evidence type="ECO:0000313" key="2">
    <source>
        <dbReference type="EMBL" id="SPH23945.1"/>
    </source>
</evidence>
<gene>
    <name evidence="2" type="ORF">DEA8626_03022</name>
</gene>
<feature type="compositionally biased region" description="Low complexity" evidence="1">
    <location>
        <begin position="280"/>
        <end position="289"/>
    </location>
</feature>
<protein>
    <submittedName>
        <fullName evidence="2">Uncharacterized protein</fullName>
    </submittedName>
</protein>
<evidence type="ECO:0000256" key="1">
    <source>
        <dbReference type="SAM" id="MobiDB-lite"/>
    </source>
</evidence>
<reference evidence="2 3" key="1">
    <citation type="submission" date="2018-03" db="EMBL/GenBank/DDBJ databases">
        <authorList>
            <person name="Keele B.F."/>
        </authorList>
    </citation>
    <scope>NUCLEOTIDE SEQUENCE [LARGE SCALE GENOMIC DNA]</scope>
    <source>
        <strain evidence="2 3">CECT 8626</strain>
    </source>
</reference>
<name>A0A2R8BKP4_9RHOB</name>
<dbReference type="Proteomes" id="UP000244924">
    <property type="component" value="Unassembled WGS sequence"/>
</dbReference>
<organism evidence="2 3">
    <name type="scientific">Albidovulum aquaemixtae</name>
    <dbReference type="NCBI Taxonomy" id="1542388"/>
    <lineage>
        <taxon>Bacteria</taxon>
        <taxon>Pseudomonadati</taxon>
        <taxon>Pseudomonadota</taxon>
        <taxon>Alphaproteobacteria</taxon>
        <taxon>Rhodobacterales</taxon>
        <taxon>Paracoccaceae</taxon>
        <taxon>Albidovulum</taxon>
    </lineage>
</organism>
<feature type="compositionally biased region" description="Basic and acidic residues" evidence="1">
    <location>
        <begin position="251"/>
        <end position="271"/>
    </location>
</feature>
<proteinExistence type="predicted"/>
<dbReference type="AlphaFoldDB" id="A0A2R8BKP4"/>